<dbReference type="Pfam" id="PF13790">
    <property type="entry name" value="SR1P"/>
    <property type="match status" value="1"/>
</dbReference>
<name>A0A410X2A7_9BACL</name>
<dbReference type="GeneID" id="95378041"/>
<dbReference type="OrthoDB" id="2971595at2"/>
<organism evidence="2 3">
    <name type="scientific">Paenibacillus chitinolyticus</name>
    <dbReference type="NCBI Taxonomy" id="79263"/>
    <lineage>
        <taxon>Bacteria</taxon>
        <taxon>Bacillati</taxon>
        <taxon>Bacillota</taxon>
        <taxon>Bacilli</taxon>
        <taxon>Bacillales</taxon>
        <taxon>Paenibacillaceae</taxon>
        <taxon>Paenibacillus</taxon>
    </lineage>
</organism>
<dbReference type="EMBL" id="JAMDMJ010000022">
    <property type="protein sequence ID" value="MCY9597553.1"/>
    <property type="molecule type" value="Genomic_DNA"/>
</dbReference>
<dbReference type="EMBL" id="CP026520">
    <property type="protein sequence ID" value="QAV20750.1"/>
    <property type="molecule type" value="Genomic_DNA"/>
</dbReference>
<proteinExistence type="predicted"/>
<keyword evidence="4" id="KW-1185">Reference proteome</keyword>
<evidence type="ECO:0000313" key="2">
    <source>
        <dbReference type="EMBL" id="QAV20750.1"/>
    </source>
</evidence>
<dbReference type="RefSeq" id="WP_042230612.1">
    <property type="nucleotide sequence ID" value="NZ_CP026520.1"/>
</dbReference>
<accession>A0A410X2A7</accession>
<dbReference type="KEGG" id="pchi:PC41400_24940"/>
<evidence type="ECO:0000313" key="3">
    <source>
        <dbReference type="Proteomes" id="UP000288943"/>
    </source>
</evidence>
<dbReference type="InterPro" id="IPR025236">
    <property type="entry name" value="SR1P"/>
</dbReference>
<evidence type="ECO:0000313" key="4">
    <source>
        <dbReference type="Proteomes" id="UP001527202"/>
    </source>
</evidence>
<evidence type="ECO:0000313" key="1">
    <source>
        <dbReference type="EMBL" id="MCY9597553.1"/>
    </source>
</evidence>
<gene>
    <name evidence="1" type="ORF">M5X16_17465</name>
    <name evidence="2" type="ORF">PC41400_24940</name>
</gene>
<sequence length="63" mass="6867">MSKAKSDVMLGTLLCKWCNEIVGELDTEKVTLYYTQCKDGACRAAVDKEGVGHNEQAMADALL</sequence>
<protein>
    <submittedName>
        <fullName evidence="1">GapA-binding peptide SR1P</fullName>
    </submittedName>
</protein>
<dbReference type="Proteomes" id="UP001527202">
    <property type="component" value="Unassembled WGS sequence"/>
</dbReference>
<dbReference type="Proteomes" id="UP000288943">
    <property type="component" value="Chromosome"/>
</dbReference>
<reference evidence="1 4" key="2">
    <citation type="submission" date="2022-05" db="EMBL/GenBank/DDBJ databases">
        <title>Genome Sequencing of Bee-Associated Microbes.</title>
        <authorList>
            <person name="Dunlap C."/>
        </authorList>
    </citation>
    <scope>NUCLEOTIDE SEQUENCE [LARGE SCALE GENOMIC DNA]</scope>
    <source>
        <strain evidence="1 4">NRRL B-23120</strain>
    </source>
</reference>
<dbReference type="AlphaFoldDB" id="A0A410X2A7"/>
<reference evidence="2 3" key="1">
    <citation type="submission" date="2018-01" db="EMBL/GenBank/DDBJ databases">
        <title>The whole genome sequencing and assembly of Paenibacillus chitinolyticus KCCM 41400 strain.</title>
        <authorList>
            <person name="Kim J.-Y."/>
            <person name="Park M.-K."/>
            <person name="Lee Y.-J."/>
            <person name="Yi H."/>
            <person name="Bahn Y.-S."/>
            <person name="Kim J.F."/>
            <person name="Lee D.-W."/>
        </authorList>
    </citation>
    <scope>NUCLEOTIDE SEQUENCE [LARGE SCALE GENOMIC DNA]</scope>
    <source>
        <strain evidence="2 3">KCCM 41400</strain>
    </source>
</reference>